<keyword evidence="4 7" id="KW-0472">Membrane</keyword>
<dbReference type="PANTHER" id="PTHR12265">
    <property type="entry name" value="TRANSMEMBRANE PROTEIN 53"/>
    <property type="match status" value="1"/>
</dbReference>
<accession>A0A2J6RJQ9</accession>
<keyword evidence="9" id="KW-1185">Reference proteome</keyword>
<evidence type="ECO:0000256" key="7">
    <source>
        <dbReference type="SAM" id="Phobius"/>
    </source>
</evidence>
<keyword evidence="3 7" id="KW-1133">Transmembrane helix</keyword>
<feature type="transmembrane region" description="Helical" evidence="7">
    <location>
        <begin position="161"/>
        <end position="181"/>
    </location>
</feature>
<evidence type="ECO:0000256" key="4">
    <source>
        <dbReference type="ARBA" id="ARBA00023136"/>
    </source>
</evidence>
<proteinExistence type="predicted"/>
<dbReference type="Proteomes" id="UP000235786">
    <property type="component" value="Unassembled WGS sequence"/>
</dbReference>
<protein>
    <recommendedName>
        <fullName evidence="10">DUF829-domain-containing protein</fullName>
    </recommendedName>
</protein>
<evidence type="ECO:0000256" key="5">
    <source>
        <dbReference type="ARBA" id="ARBA00023242"/>
    </source>
</evidence>
<dbReference type="EMBL" id="KZ613947">
    <property type="protein sequence ID" value="PMD38752.1"/>
    <property type="molecule type" value="Genomic_DNA"/>
</dbReference>
<evidence type="ECO:0000256" key="3">
    <source>
        <dbReference type="ARBA" id="ARBA00022989"/>
    </source>
</evidence>
<dbReference type="Pfam" id="PF05705">
    <property type="entry name" value="DUF829"/>
    <property type="match status" value="1"/>
</dbReference>
<evidence type="ECO:0000256" key="2">
    <source>
        <dbReference type="ARBA" id="ARBA00022692"/>
    </source>
</evidence>
<dbReference type="AlphaFoldDB" id="A0A2J6RJQ9"/>
<gene>
    <name evidence="8" type="ORF">L207DRAFT_429537</name>
</gene>
<dbReference type="PANTHER" id="PTHR12265:SF30">
    <property type="entry name" value="TRANSMEMBRANE PROTEIN 53"/>
    <property type="match status" value="1"/>
</dbReference>
<evidence type="ECO:0000313" key="8">
    <source>
        <dbReference type="EMBL" id="PMD38752.1"/>
    </source>
</evidence>
<dbReference type="OrthoDB" id="77878at2759"/>
<evidence type="ECO:0000256" key="1">
    <source>
        <dbReference type="ARBA" id="ARBA00004126"/>
    </source>
</evidence>
<evidence type="ECO:0000313" key="9">
    <source>
        <dbReference type="Proteomes" id="UP000235786"/>
    </source>
</evidence>
<organism evidence="8 9">
    <name type="scientific">Hyaloscypha variabilis (strain UAMH 11265 / GT02V1 / F)</name>
    <name type="common">Meliniomyces variabilis</name>
    <dbReference type="NCBI Taxonomy" id="1149755"/>
    <lineage>
        <taxon>Eukaryota</taxon>
        <taxon>Fungi</taxon>
        <taxon>Dikarya</taxon>
        <taxon>Ascomycota</taxon>
        <taxon>Pezizomycotina</taxon>
        <taxon>Leotiomycetes</taxon>
        <taxon>Helotiales</taxon>
        <taxon>Hyaloscyphaceae</taxon>
        <taxon>Hyaloscypha</taxon>
        <taxon>Hyaloscypha variabilis</taxon>
    </lineage>
</organism>
<comment type="subcellular location">
    <subcellularLocation>
        <location evidence="6">Endomembrane system</location>
        <topology evidence="6">Single-pass membrane protein</topology>
    </subcellularLocation>
    <subcellularLocation>
        <location evidence="1">Nucleus membrane</location>
    </subcellularLocation>
</comment>
<evidence type="ECO:0000256" key="6">
    <source>
        <dbReference type="ARBA" id="ARBA00037847"/>
    </source>
</evidence>
<keyword evidence="5" id="KW-0539">Nucleus</keyword>
<dbReference type="GO" id="GO:0031965">
    <property type="term" value="C:nuclear membrane"/>
    <property type="evidence" value="ECO:0007669"/>
    <property type="project" value="UniProtKB-SubCell"/>
</dbReference>
<reference evidence="8 9" key="1">
    <citation type="submission" date="2016-04" db="EMBL/GenBank/DDBJ databases">
        <title>A degradative enzymes factory behind the ericoid mycorrhizal symbiosis.</title>
        <authorList>
            <consortium name="DOE Joint Genome Institute"/>
            <person name="Martino E."/>
            <person name="Morin E."/>
            <person name="Grelet G."/>
            <person name="Kuo A."/>
            <person name="Kohler A."/>
            <person name="Daghino S."/>
            <person name="Barry K."/>
            <person name="Choi C."/>
            <person name="Cichocki N."/>
            <person name="Clum A."/>
            <person name="Copeland A."/>
            <person name="Hainaut M."/>
            <person name="Haridas S."/>
            <person name="Labutti K."/>
            <person name="Lindquist E."/>
            <person name="Lipzen A."/>
            <person name="Khouja H.-R."/>
            <person name="Murat C."/>
            <person name="Ohm R."/>
            <person name="Olson A."/>
            <person name="Spatafora J."/>
            <person name="Veneault-Fourrey C."/>
            <person name="Henrissat B."/>
            <person name="Grigoriev I."/>
            <person name="Martin F."/>
            <person name="Perotto S."/>
        </authorList>
    </citation>
    <scope>NUCLEOTIDE SEQUENCE [LARGE SCALE GENOMIC DNA]</scope>
    <source>
        <strain evidence="8 9">F</strain>
    </source>
</reference>
<dbReference type="InterPro" id="IPR008547">
    <property type="entry name" value="DUF829_TMEM53"/>
</dbReference>
<name>A0A2J6RJQ9_HYAVF</name>
<sequence>MKHEFSHNSTISVNSFESWQSTSFNSPSLILLFSWTGAQERHVSKYVKGYAKLFPTSPVIVIGTTLKDLVIRSSAEKQRNLQATIDIIINSGLCHGNILVHCFSDGGSNKAVEFAEAYHTRTGAKLPCRALCLDSTPGHPRYLNYAFAFQKSLPQNHIVRYFGLLLGMLILAIFWFSYYVLIGVENNVITKTRTRLEDERFWSPGTTPRVYLFSEGDRLIFWGDVERHGVEAGRKGGRITLVRFRGSGHCNHVKEDEGKYWRAVREVWDLRDLEVGVAL</sequence>
<keyword evidence="2 7" id="KW-0812">Transmembrane</keyword>
<evidence type="ECO:0008006" key="10">
    <source>
        <dbReference type="Google" id="ProtNLM"/>
    </source>
</evidence>